<dbReference type="InterPro" id="IPR035992">
    <property type="entry name" value="Ricin_B-like_lectins"/>
</dbReference>
<dbReference type="SUPFAM" id="SSF50370">
    <property type="entry name" value="Ricin B-like lectins"/>
    <property type="match status" value="1"/>
</dbReference>
<sequence length="74" mass="7873">MAGAPLEQYTCQEANRSNLWVPMTTARGGSPRLYKNVNSGLCMGIASAGTANGTRLIQWTCNRSSASQIFYAGA</sequence>
<gene>
    <name evidence="2" type="ORF">SAMN05421684_5964</name>
</gene>
<feature type="domain" description="Ricin B lectin" evidence="1">
    <location>
        <begin position="25"/>
        <end position="70"/>
    </location>
</feature>
<protein>
    <submittedName>
        <fullName evidence="2">Glucosylceramidase</fullName>
    </submittedName>
</protein>
<reference evidence="3" key="1">
    <citation type="submission" date="2016-10" db="EMBL/GenBank/DDBJ databases">
        <authorList>
            <person name="Varghese N."/>
            <person name="Submissions S."/>
        </authorList>
    </citation>
    <scope>NUCLEOTIDE SEQUENCE [LARGE SCALE GENOMIC DNA]</scope>
    <source>
        <strain evidence="3">DSM 44718</strain>
    </source>
</reference>
<dbReference type="InterPro" id="IPR000772">
    <property type="entry name" value="Ricin_B_lectin"/>
</dbReference>
<proteinExistence type="predicted"/>
<evidence type="ECO:0000313" key="3">
    <source>
        <dbReference type="Proteomes" id="UP000199632"/>
    </source>
</evidence>
<dbReference type="Pfam" id="PF14200">
    <property type="entry name" value="RicinB_lectin_2"/>
    <property type="match status" value="1"/>
</dbReference>
<accession>A0A1H3TKP4</accession>
<name>A0A1H3TKP4_9ACTN</name>
<dbReference type="AlphaFoldDB" id="A0A1H3TKP4"/>
<dbReference type="Gene3D" id="2.80.10.50">
    <property type="match status" value="1"/>
</dbReference>
<evidence type="ECO:0000313" key="2">
    <source>
        <dbReference type="EMBL" id="SDZ50786.1"/>
    </source>
</evidence>
<dbReference type="CDD" id="cd00161">
    <property type="entry name" value="beta-trefoil_Ricin-like"/>
    <property type="match status" value="1"/>
</dbReference>
<dbReference type="Proteomes" id="UP000199632">
    <property type="component" value="Unassembled WGS sequence"/>
</dbReference>
<keyword evidence="3" id="KW-1185">Reference proteome</keyword>
<evidence type="ECO:0000259" key="1">
    <source>
        <dbReference type="Pfam" id="PF14200"/>
    </source>
</evidence>
<dbReference type="EMBL" id="FNQB01000003">
    <property type="protein sequence ID" value="SDZ50786.1"/>
    <property type="molecule type" value="Genomic_DNA"/>
</dbReference>
<organism evidence="2 3">
    <name type="scientific">Asanoa ishikariensis</name>
    <dbReference type="NCBI Taxonomy" id="137265"/>
    <lineage>
        <taxon>Bacteria</taxon>
        <taxon>Bacillati</taxon>
        <taxon>Actinomycetota</taxon>
        <taxon>Actinomycetes</taxon>
        <taxon>Micromonosporales</taxon>
        <taxon>Micromonosporaceae</taxon>
        <taxon>Asanoa</taxon>
    </lineage>
</organism>
<dbReference type="PROSITE" id="PS50231">
    <property type="entry name" value="RICIN_B_LECTIN"/>
    <property type="match status" value="1"/>
</dbReference>